<comment type="subcellular location">
    <subcellularLocation>
        <location evidence="1">Periplasm</location>
    </subcellularLocation>
</comment>
<dbReference type="PROSITE" id="PS51257">
    <property type="entry name" value="PROKAR_LIPOPROTEIN"/>
    <property type="match status" value="1"/>
</dbReference>
<gene>
    <name evidence="5" type="ORF">EZS27_004340</name>
</gene>
<dbReference type="EMBL" id="SNRY01000074">
    <property type="protein sequence ID" value="KAA6348201.1"/>
    <property type="molecule type" value="Genomic_DNA"/>
</dbReference>
<protein>
    <submittedName>
        <fullName evidence="5">NitT/TauT family transport system substrate-binding protein</fullName>
    </submittedName>
</protein>
<dbReference type="SMART" id="SM00062">
    <property type="entry name" value="PBPb"/>
    <property type="match status" value="1"/>
</dbReference>
<evidence type="ECO:0000259" key="4">
    <source>
        <dbReference type="SMART" id="SM00062"/>
    </source>
</evidence>
<name>A0A5J4SS02_9ZZZZ</name>
<evidence type="ECO:0000256" key="3">
    <source>
        <dbReference type="ARBA" id="ARBA00022729"/>
    </source>
</evidence>
<dbReference type="PANTHER" id="PTHR30024:SF47">
    <property type="entry name" value="TAURINE-BINDING PERIPLASMIC PROTEIN"/>
    <property type="match status" value="1"/>
</dbReference>
<accession>A0A5J4SS02</accession>
<evidence type="ECO:0000256" key="2">
    <source>
        <dbReference type="ARBA" id="ARBA00010742"/>
    </source>
</evidence>
<comment type="similarity">
    <text evidence="2">Belongs to the bacterial solute-binding protein SsuA/TauA family.</text>
</comment>
<dbReference type="SUPFAM" id="SSF53850">
    <property type="entry name" value="Periplasmic binding protein-like II"/>
    <property type="match status" value="1"/>
</dbReference>
<dbReference type="PANTHER" id="PTHR30024">
    <property type="entry name" value="ALIPHATIC SULFONATES-BINDING PROTEIN-RELATED"/>
    <property type="match status" value="1"/>
</dbReference>
<proteinExistence type="inferred from homology"/>
<dbReference type="AlphaFoldDB" id="A0A5J4SS02"/>
<dbReference type="Gene3D" id="3.40.190.10">
    <property type="entry name" value="Periplasmic binding protein-like II"/>
    <property type="match status" value="2"/>
</dbReference>
<organism evidence="5">
    <name type="scientific">termite gut metagenome</name>
    <dbReference type="NCBI Taxonomy" id="433724"/>
    <lineage>
        <taxon>unclassified sequences</taxon>
        <taxon>metagenomes</taxon>
        <taxon>organismal metagenomes</taxon>
    </lineage>
</organism>
<dbReference type="GO" id="GO:0042597">
    <property type="term" value="C:periplasmic space"/>
    <property type="evidence" value="ECO:0007669"/>
    <property type="project" value="UniProtKB-SubCell"/>
</dbReference>
<feature type="domain" description="Solute-binding protein family 3/N-terminal" evidence="4">
    <location>
        <begin position="30"/>
        <end position="254"/>
    </location>
</feature>
<evidence type="ECO:0000313" key="5">
    <source>
        <dbReference type="EMBL" id="KAA6348201.1"/>
    </source>
</evidence>
<sequence>MRSLYSFCTALIFLSACTSTGTKTSSQLTPIRLGAMSSVDYLPFIVAQKQGIYQSLGLEVDIIKFFSANDRDAAFQSGNVDGTVIDYTGAALQQAGGIGLGIVIKNDGYFYLIAGKKSGIDNISQLKNKNIAVSRNTVIEYATDQILGQASIAPENVNKSEINKIPIRLEMVQNGQIDATILPDPFASIAVNNGHKSVITTQELGISVTGTIFSTKALKEKGEEIKLLVKGYNQAVEYIRKHPRADWIQILIEDVGIPEHLAGNVVLPSYTPAATPSPKDIMSTVNWLKTKNLVPDTYTGDTLVVTGYTSL</sequence>
<reference evidence="5" key="1">
    <citation type="submission" date="2019-03" db="EMBL/GenBank/DDBJ databases">
        <title>Single cell metagenomics reveals metabolic interactions within the superorganism composed of flagellate Streblomastix strix and complex community of Bacteroidetes bacteria on its surface.</title>
        <authorList>
            <person name="Treitli S.C."/>
            <person name="Kolisko M."/>
            <person name="Husnik F."/>
            <person name="Keeling P."/>
            <person name="Hampl V."/>
        </authorList>
    </citation>
    <scope>NUCLEOTIDE SEQUENCE</scope>
    <source>
        <strain evidence="5">STM</strain>
    </source>
</reference>
<keyword evidence="3" id="KW-0732">Signal</keyword>
<dbReference type="InterPro" id="IPR001638">
    <property type="entry name" value="Solute-binding_3/MltF_N"/>
</dbReference>
<dbReference type="Pfam" id="PF09084">
    <property type="entry name" value="NMT1"/>
    <property type="match status" value="1"/>
</dbReference>
<evidence type="ECO:0000256" key="1">
    <source>
        <dbReference type="ARBA" id="ARBA00004418"/>
    </source>
</evidence>
<dbReference type="InterPro" id="IPR015168">
    <property type="entry name" value="SsuA/THI5"/>
</dbReference>
<comment type="caution">
    <text evidence="5">The sequence shown here is derived from an EMBL/GenBank/DDBJ whole genome shotgun (WGS) entry which is preliminary data.</text>
</comment>